<dbReference type="PRINTS" id="PR00248">
    <property type="entry name" value="GPCRMGR"/>
</dbReference>
<dbReference type="InterPro" id="IPR017978">
    <property type="entry name" value="GPCR_3_C"/>
</dbReference>
<dbReference type="PROSITE" id="PS50003">
    <property type="entry name" value="PH_DOMAIN"/>
    <property type="match status" value="1"/>
</dbReference>
<feature type="transmembrane region" description="Helical" evidence="10">
    <location>
        <begin position="467"/>
        <end position="492"/>
    </location>
</feature>
<dbReference type="EMBL" id="MCFL01000002">
    <property type="protein sequence ID" value="ORZ40981.1"/>
    <property type="molecule type" value="Genomic_DNA"/>
</dbReference>
<evidence type="ECO:0000256" key="10">
    <source>
        <dbReference type="SAM" id="Phobius"/>
    </source>
</evidence>
<dbReference type="PANTHER" id="PTHR10519:SF20">
    <property type="entry name" value="G-PROTEIN COUPLED RECEPTOR 156-RELATED"/>
    <property type="match status" value="1"/>
</dbReference>
<feature type="transmembrane region" description="Helical" evidence="10">
    <location>
        <begin position="690"/>
        <end position="710"/>
    </location>
</feature>
<feature type="region of interest" description="Disordered" evidence="9">
    <location>
        <begin position="740"/>
        <end position="772"/>
    </location>
</feature>
<dbReference type="SUPFAM" id="SSF50729">
    <property type="entry name" value="PH domain-like"/>
    <property type="match status" value="1"/>
</dbReference>
<dbReference type="GO" id="GO:0038039">
    <property type="term" value="C:G protein-coupled receptor heterodimeric complex"/>
    <property type="evidence" value="ECO:0007669"/>
    <property type="project" value="TreeGrafter"/>
</dbReference>
<comment type="caution">
    <text evidence="13">The sequence shown here is derived from an EMBL/GenBank/DDBJ whole genome shotgun (WGS) entry which is preliminary data.</text>
</comment>
<feature type="compositionally biased region" description="Polar residues" evidence="9">
    <location>
        <begin position="888"/>
        <end position="902"/>
    </location>
</feature>
<dbReference type="STRING" id="765915.A0A1Y2I4P3"/>
<accession>A0A1Y2I4P3</accession>
<evidence type="ECO:0000256" key="5">
    <source>
        <dbReference type="ARBA" id="ARBA00023136"/>
    </source>
</evidence>
<feature type="domain" description="G-protein coupled receptors family 3 profile" evidence="12">
    <location>
        <begin position="467"/>
        <end position="708"/>
    </location>
</feature>
<evidence type="ECO:0000256" key="7">
    <source>
        <dbReference type="ARBA" id="ARBA00023180"/>
    </source>
</evidence>
<keyword evidence="2 10" id="KW-0812">Transmembrane</keyword>
<feature type="compositionally biased region" description="Polar residues" evidence="9">
    <location>
        <begin position="742"/>
        <end position="764"/>
    </location>
</feature>
<evidence type="ECO:0000256" key="3">
    <source>
        <dbReference type="ARBA" id="ARBA00022989"/>
    </source>
</evidence>
<evidence type="ECO:0000256" key="6">
    <source>
        <dbReference type="ARBA" id="ARBA00023170"/>
    </source>
</evidence>
<dbReference type="InterPro" id="IPR007210">
    <property type="entry name" value="ABC_Gly_betaine_transp_sub-bd"/>
</dbReference>
<keyword evidence="7" id="KW-0325">Glycoprotein</keyword>
<keyword evidence="14" id="KW-1185">Reference proteome</keyword>
<keyword evidence="5 10" id="KW-0472">Membrane</keyword>
<feature type="region of interest" description="Disordered" evidence="9">
    <location>
        <begin position="880"/>
        <end position="938"/>
    </location>
</feature>
<keyword evidence="6 13" id="KW-0675">Receptor</keyword>
<evidence type="ECO:0000256" key="4">
    <source>
        <dbReference type="ARBA" id="ARBA00023040"/>
    </source>
</evidence>
<dbReference type="GO" id="GO:0022857">
    <property type="term" value="F:transmembrane transporter activity"/>
    <property type="evidence" value="ECO:0007669"/>
    <property type="project" value="InterPro"/>
</dbReference>
<evidence type="ECO:0000256" key="8">
    <source>
        <dbReference type="ARBA" id="ARBA00023224"/>
    </source>
</evidence>
<dbReference type="InterPro" id="IPR001849">
    <property type="entry name" value="PH_domain"/>
</dbReference>
<name>A0A1Y2I4P3_9FUNG</name>
<keyword evidence="8" id="KW-0807">Transducer</keyword>
<dbReference type="PROSITE" id="PS50259">
    <property type="entry name" value="G_PROTEIN_RECEP_F3_4"/>
    <property type="match status" value="1"/>
</dbReference>
<dbReference type="Pfam" id="PF00003">
    <property type="entry name" value="7tm_3"/>
    <property type="match status" value="1"/>
</dbReference>
<gene>
    <name evidence="13" type="ORF">BCR44DRAFT_1103601</name>
</gene>
<evidence type="ECO:0000256" key="2">
    <source>
        <dbReference type="ARBA" id="ARBA00022692"/>
    </source>
</evidence>
<dbReference type="InterPro" id="IPR002455">
    <property type="entry name" value="GPCR3_GABA-B"/>
</dbReference>
<feature type="transmembrane region" description="Helical" evidence="10">
    <location>
        <begin position="627"/>
        <end position="649"/>
    </location>
</feature>
<dbReference type="Pfam" id="PF04069">
    <property type="entry name" value="OpuAC"/>
    <property type="match status" value="1"/>
</dbReference>
<feature type="transmembrane region" description="Helical" evidence="10">
    <location>
        <begin position="576"/>
        <end position="597"/>
    </location>
</feature>
<evidence type="ECO:0000259" key="12">
    <source>
        <dbReference type="PROSITE" id="PS50259"/>
    </source>
</evidence>
<dbReference type="GO" id="GO:0007214">
    <property type="term" value="P:gamma-aminobutyric acid signaling pathway"/>
    <property type="evidence" value="ECO:0007669"/>
    <property type="project" value="TreeGrafter"/>
</dbReference>
<proteinExistence type="predicted"/>
<dbReference type="GO" id="GO:0043190">
    <property type="term" value="C:ATP-binding cassette (ABC) transporter complex"/>
    <property type="evidence" value="ECO:0007669"/>
    <property type="project" value="InterPro"/>
</dbReference>
<organism evidence="13 14">
    <name type="scientific">Catenaria anguillulae PL171</name>
    <dbReference type="NCBI Taxonomy" id="765915"/>
    <lineage>
        <taxon>Eukaryota</taxon>
        <taxon>Fungi</taxon>
        <taxon>Fungi incertae sedis</taxon>
        <taxon>Blastocladiomycota</taxon>
        <taxon>Blastocladiomycetes</taxon>
        <taxon>Blastocladiales</taxon>
        <taxon>Catenariaceae</taxon>
        <taxon>Catenaria</taxon>
    </lineage>
</organism>
<feature type="transmembrane region" description="Helical" evidence="10">
    <location>
        <begin position="537"/>
        <end position="555"/>
    </location>
</feature>
<evidence type="ECO:0000313" key="13">
    <source>
        <dbReference type="EMBL" id="ORZ40981.1"/>
    </source>
</evidence>
<keyword evidence="3 10" id="KW-1133">Transmembrane helix</keyword>
<dbReference type="GO" id="GO:0004965">
    <property type="term" value="F:G protein-coupled GABA receptor activity"/>
    <property type="evidence" value="ECO:0007669"/>
    <property type="project" value="InterPro"/>
</dbReference>
<evidence type="ECO:0000313" key="14">
    <source>
        <dbReference type="Proteomes" id="UP000193411"/>
    </source>
</evidence>
<dbReference type="AlphaFoldDB" id="A0A1Y2I4P3"/>
<feature type="domain" description="PH" evidence="11">
    <location>
        <begin position="842"/>
        <end position="874"/>
    </location>
</feature>
<evidence type="ECO:0000256" key="1">
    <source>
        <dbReference type="ARBA" id="ARBA00004141"/>
    </source>
</evidence>
<evidence type="ECO:0000259" key="11">
    <source>
        <dbReference type="PROSITE" id="PS50003"/>
    </source>
</evidence>
<reference evidence="13 14" key="1">
    <citation type="submission" date="2016-07" db="EMBL/GenBank/DDBJ databases">
        <title>Pervasive Adenine N6-methylation of Active Genes in Fungi.</title>
        <authorList>
            <consortium name="DOE Joint Genome Institute"/>
            <person name="Mondo S.J."/>
            <person name="Dannebaum R.O."/>
            <person name="Kuo R.C."/>
            <person name="Labutti K."/>
            <person name="Haridas S."/>
            <person name="Kuo A."/>
            <person name="Salamov A."/>
            <person name="Ahrendt S.R."/>
            <person name="Lipzen A."/>
            <person name="Sullivan W."/>
            <person name="Andreopoulos W.B."/>
            <person name="Clum A."/>
            <person name="Lindquist E."/>
            <person name="Daum C."/>
            <person name="Ramamoorthy G.K."/>
            <person name="Gryganskyi A."/>
            <person name="Culley D."/>
            <person name="Magnuson J.K."/>
            <person name="James T.Y."/>
            <person name="O'Malley M.A."/>
            <person name="Stajich J.E."/>
            <person name="Spatafora J.W."/>
            <person name="Visel A."/>
            <person name="Grigoriev I.V."/>
        </authorList>
    </citation>
    <scope>NUCLEOTIDE SEQUENCE [LARGE SCALE GENOMIC DNA]</scope>
    <source>
        <strain evidence="13 14">PL171</strain>
    </source>
</reference>
<keyword evidence="4" id="KW-0297">G-protein coupled receptor</keyword>
<feature type="transmembrane region" description="Helical" evidence="10">
    <location>
        <begin position="661"/>
        <end position="684"/>
    </location>
</feature>
<feature type="compositionally biased region" description="Polar residues" evidence="9">
    <location>
        <begin position="915"/>
        <end position="929"/>
    </location>
</feature>
<dbReference type="OrthoDB" id="2126318at2759"/>
<dbReference type="PRINTS" id="PR01176">
    <property type="entry name" value="GABABRECEPTR"/>
</dbReference>
<dbReference type="CDD" id="cd15047">
    <property type="entry name" value="7tmC_GABA-B-like"/>
    <property type="match status" value="1"/>
</dbReference>
<dbReference type="InterPro" id="IPR000337">
    <property type="entry name" value="GPCR_3"/>
</dbReference>
<feature type="transmembrane region" description="Helical" evidence="10">
    <location>
        <begin position="504"/>
        <end position="525"/>
    </location>
</feature>
<sequence length="938" mass="101403">MVTSTTLRLDSRPLIPSNTMISSLHHRFRIVFVVLAAAAALLVFNGHVAQAQAVRRVPSCIDPEVAKTFGWVGQQPADSSIAILQDPPANVNIEYNAWASANLTGYVSTMILRQVMGVNATLVEYSSSRNLYPRAATGVSHVNVEVWPNNKVALYNQFVRQAQTVEDLGLLGYIAKISWFINTAVADNNPNIIFDSWRAFQQPSVLNFLPTVGTTAPGNRSDGTFLCTPSRFAFCGTDGMFTPPQCQGNLRSGCREFWHSDPSYSTGENEQRIISLGLKLVIVYVGLDRFDQLVATCASQNSYACIFYWWKPEILPSRYQLTEVKLPPYTDTAYARFNSSNVGGPNQYLGSDFTIDLIHKVGSADMRTWAPMSPPSSGSSASAKVTWSACSTTGILEAARRTRRRVVGCKQTRPFGVGGSQGRPQTTVRSFSCLSLQLEKKNPPYSCCLRHLSAVRYLDSMQSGEGLSIAVIILCAMSFLLGVVLIGLLFKYRKSKAVLSQSPAFMAIIAIGGLVISASIALEIIPASDETCRARTWLLALGLCLVLASIATKTFRLYQIFGNKRMRLVKLGTKKLMSYMAVFVLIDVILLAVWTAVSNPGRVISSVSATTFTYVCGVNGSTGLDALSIVLIVYHGALLLAAVVLSYKVRNVSSEYNESKWIGMASYQILLACIIVIPVVYLPINFRAQFIIKCIMILACVYGVSGLLIARPVIEAISTSSDAAASASQAPIAGSGLRFSSMKGQASPNASSSVMRHSSTNRGTKGQGGEDQGVLYGNGFSVRPMTGLFRRWIEFNFTLAMGAHPGLMLSPGDDKKVKGESYSALVYAQALDTADRERLPGCFLLRLEANSYLVQTNDAAEAEAWVNAITSAFAAVNATHSRGGGSNSGSQHKSTAAGTSTVGEVGRPVIISCPQRPSQDAPTRLNRMSPSRDGELRS</sequence>
<dbReference type="PANTHER" id="PTHR10519">
    <property type="entry name" value="GABA-B RECEPTOR"/>
    <property type="match status" value="1"/>
</dbReference>
<protein>
    <submittedName>
        <fullName evidence="13">7 transmembrane sweet-taste receptor of 3 GCPR-domain-containing protein</fullName>
    </submittedName>
</protein>
<dbReference type="Proteomes" id="UP000193411">
    <property type="component" value="Unassembled WGS sequence"/>
</dbReference>
<comment type="subcellular location">
    <subcellularLocation>
        <location evidence="1">Membrane</location>
        <topology evidence="1">Multi-pass membrane protein</topology>
    </subcellularLocation>
</comment>
<evidence type="ECO:0000256" key="9">
    <source>
        <dbReference type="SAM" id="MobiDB-lite"/>
    </source>
</evidence>